<dbReference type="AlphaFoldDB" id="A0AAD9IEW6"/>
<dbReference type="Proteomes" id="UP001255856">
    <property type="component" value="Unassembled WGS sequence"/>
</dbReference>
<organism evidence="1 2">
    <name type="scientific">Prototheca wickerhamii</name>
    <dbReference type="NCBI Taxonomy" id="3111"/>
    <lineage>
        <taxon>Eukaryota</taxon>
        <taxon>Viridiplantae</taxon>
        <taxon>Chlorophyta</taxon>
        <taxon>core chlorophytes</taxon>
        <taxon>Trebouxiophyceae</taxon>
        <taxon>Chlorellales</taxon>
        <taxon>Chlorellaceae</taxon>
        <taxon>Prototheca</taxon>
    </lineage>
</organism>
<gene>
    <name evidence="1" type="ORF">QBZ16_001531</name>
</gene>
<comment type="caution">
    <text evidence="1">The sequence shown here is derived from an EMBL/GenBank/DDBJ whole genome shotgun (WGS) entry which is preliminary data.</text>
</comment>
<reference evidence="1" key="1">
    <citation type="submission" date="2021-01" db="EMBL/GenBank/DDBJ databases">
        <authorList>
            <person name="Eckstrom K.M.E."/>
        </authorList>
    </citation>
    <scope>NUCLEOTIDE SEQUENCE</scope>
    <source>
        <strain evidence="1">UVCC 0001</strain>
    </source>
</reference>
<protein>
    <submittedName>
        <fullName evidence="1">Uncharacterized protein</fullName>
    </submittedName>
</protein>
<evidence type="ECO:0000313" key="1">
    <source>
        <dbReference type="EMBL" id="KAK2075790.1"/>
    </source>
</evidence>
<sequence>MKAHERLRLLDSVSSSEIINLWHVCGSQYRDPLDRGLPLRQLIPRSASKVVTYQGIVALPGEGLLPVTQMFYWEGPVLRSRSELRGREDGKARSLLWNAHVSLQTMLGTTELCDLMLEHANGSRCAAASGVVERGRLAYGRALGPGCLVLQAYVEQAGKPQCWPPAYVLLMRDSDA</sequence>
<evidence type="ECO:0000313" key="2">
    <source>
        <dbReference type="Proteomes" id="UP001255856"/>
    </source>
</evidence>
<accession>A0AAD9IEW6</accession>
<name>A0AAD9IEW6_PROWI</name>
<proteinExistence type="predicted"/>
<keyword evidence="2" id="KW-1185">Reference proteome</keyword>
<dbReference type="EMBL" id="JASFZW010000013">
    <property type="protein sequence ID" value="KAK2075790.1"/>
    <property type="molecule type" value="Genomic_DNA"/>
</dbReference>